<dbReference type="GO" id="GO:0016740">
    <property type="term" value="F:transferase activity"/>
    <property type="evidence" value="ECO:0007669"/>
    <property type="project" value="UniProtKB-KW"/>
</dbReference>
<protein>
    <submittedName>
        <fullName evidence="3">Lipopolysaccharide A protein</fullName>
    </submittedName>
</protein>
<evidence type="ECO:0000313" key="3">
    <source>
        <dbReference type="EMBL" id="ARP93957.1"/>
    </source>
</evidence>
<dbReference type="STRING" id="463040.CAL15_05870"/>
<accession>A0A1W6Z9G1</accession>
<keyword evidence="4" id="KW-1185">Reference proteome</keyword>
<evidence type="ECO:0000313" key="4">
    <source>
        <dbReference type="Proteomes" id="UP000194161"/>
    </source>
</evidence>
<dbReference type="PANTHER" id="PTHR12203:SF35">
    <property type="entry name" value="PROTEIN O-GLUCOSYLTRANSFERASE 1"/>
    <property type="match status" value="1"/>
</dbReference>
<evidence type="ECO:0000256" key="1">
    <source>
        <dbReference type="ARBA" id="ARBA00022679"/>
    </source>
</evidence>
<dbReference type="KEGG" id="bgm:CAL15_05870"/>
<dbReference type="Pfam" id="PF05686">
    <property type="entry name" value="Glyco_transf_90"/>
    <property type="match status" value="1"/>
</dbReference>
<keyword evidence="1" id="KW-0808">Transferase</keyword>
<feature type="domain" description="Glycosyl transferase CAP10" evidence="2">
    <location>
        <begin position="96"/>
        <end position="311"/>
    </location>
</feature>
<dbReference type="SMART" id="SM00672">
    <property type="entry name" value="CAP10"/>
    <property type="match status" value="1"/>
</dbReference>
<dbReference type="AlphaFoldDB" id="A0A1W6Z9G1"/>
<dbReference type="EMBL" id="CP021111">
    <property type="protein sequence ID" value="ARP93957.1"/>
    <property type="molecule type" value="Genomic_DNA"/>
</dbReference>
<proteinExistence type="predicted"/>
<reference evidence="3 4" key="1">
    <citation type="submission" date="2017-05" db="EMBL/GenBank/DDBJ databases">
        <title>Complete and WGS of Bordetella genogroups.</title>
        <authorList>
            <person name="Spilker T."/>
            <person name="LiPuma J."/>
        </authorList>
    </citation>
    <scope>NUCLEOTIDE SEQUENCE [LARGE SCALE GENOMIC DNA]</scope>
    <source>
        <strain evidence="3 4">AU7206</strain>
    </source>
</reference>
<dbReference type="OrthoDB" id="767964at2"/>
<name>A0A1W6Z9G1_9BORD</name>
<dbReference type="Proteomes" id="UP000194161">
    <property type="component" value="Chromosome"/>
</dbReference>
<dbReference type="InterPro" id="IPR006598">
    <property type="entry name" value="CAP10"/>
</dbReference>
<dbReference type="RefSeq" id="WP_086077728.1">
    <property type="nucleotide sequence ID" value="NZ_CP021111.1"/>
</dbReference>
<gene>
    <name evidence="3" type="ORF">CAL15_05870</name>
</gene>
<evidence type="ECO:0000259" key="2">
    <source>
        <dbReference type="SMART" id="SM00672"/>
    </source>
</evidence>
<sequence length="322" mass="37548">MGVLPKAQKFRYYAGGIASQVLPAAFYRRRRKQLLATMEDMAPDEIDEIVARASYCNRLVDPFELDPSAVRIRDMRYAGQSAYFLDARRIVRHFDPDLRFSFRFGDFRVVPDTPTIIKSRPISRDAPADNANSVLLKLNQVRHFRFVNDPTPFSEKITGVVWRGKCYKERRRNALSGLLDNPHFDIGHTDAKRLDWPGYRPFMSIADQLRYKFVLSLEGNDVATNLKWIFSSNSLCFMPQPRYETWFMEGTLEPYVHYVPLEDDCSDMEEKMHHYAARPAQAEAIIRNAQRHVERFRNPRRELLVALLVMEKYFRLSGQAVA</sequence>
<dbReference type="PANTHER" id="PTHR12203">
    <property type="entry name" value="KDEL LYS-ASP-GLU-LEU CONTAINING - RELATED"/>
    <property type="match status" value="1"/>
</dbReference>
<dbReference type="InterPro" id="IPR051091">
    <property type="entry name" value="O-Glucosyltr/Glycosyltrsf_90"/>
</dbReference>
<organism evidence="3 4">
    <name type="scientific">Bordetella genomosp. 13</name>
    <dbReference type="NCBI Taxonomy" id="463040"/>
    <lineage>
        <taxon>Bacteria</taxon>
        <taxon>Pseudomonadati</taxon>
        <taxon>Pseudomonadota</taxon>
        <taxon>Betaproteobacteria</taxon>
        <taxon>Burkholderiales</taxon>
        <taxon>Alcaligenaceae</taxon>
        <taxon>Bordetella</taxon>
    </lineage>
</organism>